<comment type="similarity">
    <text evidence="1">Belongs to the major facilitator superfamily.</text>
</comment>
<sequence>MDEKPRKNEEKMGIKYQEDEMVLPWVNRIGYGVGHVFNDLCSALWFLYFLLFLGDIDRMSGQLGAVTLLIGQIADAIATPVIGVWSDRGNLGCISRIGKRRSWYLIGGVEGDVDSPRYNRRPT</sequence>
<dbReference type="GO" id="GO:0015293">
    <property type="term" value="F:symporter activity"/>
    <property type="evidence" value="ECO:0007669"/>
    <property type="project" value="InterPro"/>
</dbReference>
<evidence type="ECO:0000256" key="1">
    <source>
        <dbReference type="ARBA" id="ARBA00008335"/>
    </source>
</evidence>
<dbReference type="PANTHER" id="PTHR11328">
    <property type="entry name" value="MAJOR FACILITATOR SUPERFAMILY DOMAIN-CONTAINING PROTEIN"/>
    <property type="match status" value="1"/>
</dbReference>
<reference evidence="3" key="1">
    <citation type="journal article" date="2014" name="PLoS ONE">
        <title>Transcriptome-Based Identification of ABC Transporters in the Western Tarnished Plant Bug Lygus hesperus.</title>
        <authorList>
            <person name="Hull J.J."/>
            <person name="Chaney K."/>
            <person name="Geib S.M."/>
            <person name="Fabrick J.A."/>
            <person name="Brent C.S."/>
            <person name="Walsh D."/>
            <person name="Lavine L.C."/>
        </authorList>
    </citation>
    <scope>NUCLEOTIDE SEQUENCE</scope>
</reference>
<dbReference type="InterPro" id="IPR039672">
    <property type="entry name" value="MFS_2"/>
</dbReference>
<dbReference type="GO" id="GO:0005886">
    <property type="term" value="C:plasma membrane"/>
    <property type="evidence" value="ECO:0007669"/>
    <property type="project" value="TreeGrafter"/>
</dbReference>
<dbReference type="SUPFAM" id="SSF103473">
    <property type="entry name" value="MFS general substrate transporter"/>
    <property type="match status" value="1"/>
</dbReference>
<keyword evidence="2" id="KW-1133">Transmembrane helix</keyword>
<reference evidence="3" key="2">
    <citation type="submission" date="2014-07" db="EMBL/GenBank/DDBJ databases">
        <authorList>
            <person name="Hull J."/>
        </authorList>
    </citation>
    <scope>NUCLEOTIDE SEQUENCE</scope>
</reference>
<dbReference type="GO" id="GO:0008643">
    <property type="term" value="P:carbohydrate transport"/>
    <property type="evidence" value="ECO:0007669"/>
    <property type="project" value="InterPro"/>
</dbReference>
<protein>
    <submittedName>
        <fullName evidence="3">Major facilitator superfamily domain-containing protein 12</fullName>
    </submittedName>
</protein>
<dbReference type="EMBL" id="GBHO01013537">
    <property type="protein sequence ID" value="JAG30067.1"/>
    <property type="molecule type" value="Transcribed_RNA"/>
</dbReference>
<name>A0A0A9YAG2_LYGHE</name>
<dbReference type="PANTHER" id="PTHR11328:SF49">
    <property type="entry name" value="MAJOR FACILITATOR SUPERFAMILY DOMAIN-CONTAINING PROTEIN 12-LIKE PROTEIN"/>
    <property type="match status" value="1"/>
</dbReference>
<feature type="transmembrane region" description="Helical" evidence="2">
    <location>
        <begin position="29"/>
        <end position="53"/>
    </location>
</feature>
<dbReference type="Pfam" id="PF13347">
    <property type="entry name" value="MFS_2"/>
    <property type="match status" value="1"/>
</dbReference>
<keyword evidence="2" id="KW-0812">Transmembrane</keyword>
<accession>A0A0A9YAG2</accession>
<dbReference type="InterPro" id="IPR036259">
    <property type="entry name" value="MFS_trans_sf"/>
</dbReference>
<gene>
    <name evidence="3" type="primary">MFSD12_4</name>
    <name evidence="3" type="ORF">CM83_28326</name>
</gene>
<evidence type="ECO:0000256" key="2">
    <source>
        <dbReference type="SAM" id="Phobius"/>
    </source>
</evidence>
<evidence type="ECO:0000313" key="3">
    <source>
        <dbReference type="EMBL" id="JAG30067.1"/>
    </source>
</evidence>
<dbReference type="AlphaFoldDB" id="A0A0A9YAG2"/>
<keyword evidence="2" id="KW-0472">Membrane</keyword>
<organism evidence="3">
    <name type="scientific">Lygus hesperus</name>
    <name type="common">Western plant bug</name>
    <dbReference type="NCBI Taxonomy" id="30085"/>
    <lineage>
        <taxon>Eukaryota</taxon>
        <taxon>Metazoa</taxon>
        <taxon>Ecdysozoa</taxon>
        <taxon>Arthropoda</taxon>
        <taxon>Hexapoda</taxon>
        <taxon>Insecta</taxon>
        <taxon>Pterygota</taxon>
        <taxon>Neoptera</taxon>
        <taxon>Paraneoptera</taxon>
        <taxon>Hemiptera</taxon>
        <taxon>Heteroptera</taxon>
        <taxon>Panheteroptera</taxon>
        <taxon>Cimicomorpha</taxon>
        <taxon>Miridae</taxon>
        <taxon>Mirini</taxon>
        <taxon>Lygus</taxon>
    </lineage>
</organism>
<proteinExistence type="inferred from homology"/>